<dbReference type="AlphaFoldDB" id="D2AU40"/>
<dbReference type="RefSeq" id="WP_012892430.1">
    <property type="nucleotide sequence ID" value="NC_013595.1"/>
</dbReference>
<dbReference type="PROSITE" id="PS51257">
    <property type="entry name" value="PROKAR_LIPOPROTEIN"/>
    <property type="match status" value="1"/>
</dbReference>
<dbReference type="GO" id="GO:0006457">
    <property type="term" value="P:protein folding"/>
    <property type="evidence" value="ECO:0007669"/>
    <property type="project" value="InterPro"/>
</dbReference>
<dbReference type="STRING" id="479432.Sros_5960"/>
<feature type="compositionally biased region" description="Pro residues" evidence="2">
    <location>
        <begin position="173"/>
        <end position="188"/>
    </location>
</feature>
<dbReference type="SUPFAM" id="SSF51064">
    <property type="entry name" value="Head domain of nucleotide exchange factor GrpE"/>
    <property type="match status" value="1"/>
</dbReference>
<feature type="signal peptide" evidence="4">
    <location>
        <begin position="1"/>
        <end position="20"/>
    </location>
</feature>
<evidence type="ECO:0000256" key="2">
    <source>
        <dbReference type="SAM" id="MobiDB-lite"/>
    </source>
</evidence>
<name>D2AU40_STRRD</name>
<dbReference type="Proteomes" id="UP000002029">
    <property type="component" value="Chromosome"/>
</dbReference>
<feature type="region of interest" description="Disordered" evidence="2">
    <location>
        <begin position="28"/>
        <end position="68"/>
    </location>
</feature>
<gene>
    <name evidence="5" type="ordered locus">Sros_5960</name>
</gene>
<dbReference type="InterPro" id="IPR009012">
    <property type="entry name" value="GrpE_head"/>
</dbReference>
<dbReference type="eggNOG" id="COG0576">
    <property type="taxonomic scope" value="Bacteria"/>
</dbReference>
<dbReference type="GO" id="GO:0000774">
    <property type="term" value="F:adenyl-nucleotide exchange factor activity"/>
    <property type="evidence" value="ECO:0007669"/>
    <property type="project" value="InterPro"/>
</dbReference>
<feature type="compositionally biased region" description="Low complexity" evidence="2">
    <location>
        <begin position="189"/>
        <end position="209"/>
    </location>
</feature>
<feature type="transmembrane region" description="Helical" evidence="3">
    <location>
        <begin position="78"/>
        <end position="98"/>
    </location>
</feature>
<dbReference type="KEGG" id="sro:Sros_5960"/>
<protein>
    <submittedName>
        <fullName evidence="5">Molecular chaperone GrpE (Heat shock protein)-like protein</fullName>
    </submittedName>
</protein>
<feature type="compositionally biased region" description="Low complexity" evidence="2">
    <location>
        <begin position="160"/>
        <end position="172"/>
    </location>
</feature>
<feature type="chain" id="PRO_5038957318" evidence="4">
    <location>
        <begin position="21"/>
        <end position="341"/>
    </location>
</feature>
<evidence type="ECO:0000313" key="5">
    <source>
        <dbReference type="EMBL" id="ACZ88695.1"/>
    </source>
</evidence>
<reference evidence="5 6" key="1">
    <citation type="journal article" date="2010" name="Stand. Genomic Sci.">
        <title>Complete genome sequence of Streptosporangium roseum type strain (NI 9100).</title>
        <authorList>
            <person name="Nolan M."/>
            <person name="Sikorski J."/>
            <person name="Jando M."/>
            <person name="Lucas S."/>
            <person name="Lapidus A."/>
            <person name="Glavina Del Rio T."/>
            <person name="Chen F."/>
            <person name="Tice H."/>
            <person name="Pitluck S."/>
            <person name="Cheng J.F."/>
            <person name="Chertkov O."/>
            <person name="Sims D."/>
            <person name="Meincke L."/>
            <person name="Brettin T."/>
            <person name="Han C."/>
            <person name="Detter J.C."/>
            <person name="Bruce D."/>
            <person name="Goodwin L."/>
            <person name="Land M."/>
            <person name="Hauser L."/>
            <person name="Chang Y.J."/>
            <person name="Jeffries C.D."/>
            <person name="Ivanova N."/>
            <person name="Mavromatis K."/>
            <person name="Mikhailova N."/>
            <person name="Chen A."/>
            <person name="Palaniappan K."/>
            <person name="Chain P."/>
            <person name="Rohde M."/>
            <person name="Goker M."/>
            <person name="Bristow J."/>
            <person name="Eisen J.A."/>
            <person name="Markowitz V."/>
            <person name="Hugenholtz P."/>
            <person name="Kyrpides N.C."/>
            <person name="Klenk H.P."/>
        </authorList>
    </citation>
    <scope>NUCLEOTIDE SEQUENCE [LARGE SCALE GENOMIC DNA]</scope>
    <source>
        <strain evidence="6">ATCC 12428 / DSM 43021 / JCM 3005 / NI 9100</strain>
    </source>
</reference>
<keyword evidence="3" id="KW-1133">Transmembrane helix</keyword>
<dbReference type="GO" id="GO:0051087">
    <property type="term" value="F:protein-folding chaperone binding"/>
    <property type="evidence" value="ECO:0007669"/>
    <property type="project" value="InterPro"/>
</dbReference>
<keyword evidence="4" id="KW-0732">Signal</keyword>
<dbReference type="HOGENOM" id="CLU_813592_0_0_11"/>
<evidence type="ECO:0000256" key="1">
    <source>
        <dbReference type="ARBA" id="ARBA00023186"/>
    </source>
</evidence>
<evidence type="ECO:0000313" key="6">
    <source>
        <dbReference type="Proteomes" id="UP000002029"/>
    </source>
</evidence>
<keyword evidence="3" id="KW-0472">Membrane</keyword>
<feature type="compositionally biased region" description="Low complexity" evidence="2">
    <location>
        <begin position="32"/>
        <end position="43"/>
    </location>
</feature>
<dbReference type="PRINTS" id="PR00773">
    <property type="entry name" value="GRPEPROTEIN"/>
</dbReference>
<proteinExistence type="predicted"/>
<keyword evidence="3" id="KW-0812">Transmembrane</keyword>
<dbReference type="EMBL" id="CP001814">
    <property type="protein sequence ID" value="ACZ88695.1"/>
    <property type="molecule type" value="Genomic_DNA"/>
</dbReference>
<feature type="compositionally biased region" description="Pro residues" evidence="2">
    <location>
        <begin position="135"/>
        <end position="159"/>
    </location>
</feature>
<organism evidence="5 6">
    <name type="scientific">Streptosporangium roseum (strain ATCC 12428 / DSM 43021 / JCM 3005 / KCTC 9067 / NCIMB 10171 / NRRL 2505 / NI 9100)</name>
    <dbReference type="NCBI Taxonomy" id="479432"/>
    <lineage>
        <taxon>Bacteria</taxon>
        <taxon>Bacillati</taxon>
        <taxon>Actinomycetota</taxon>
        <taxon>Actinomycetes</taxon>
        <taxon>Streptosporangiales</taxon>
        <taxon>Streptosporangiaceae</taxon>
        <taxon>Streptosporangium</taxon>
    </lineage>
</organism>
<dbReference type="InterPro" id="IPR000740">
    <property type="entry name" value="GrpE"/>
</dbReference>
<keyword evidence="6" id="KW-1185">Reference proteome</keyword>
<dbReference type="Pfam" id="PF01025">
    <property type="entry name" value="GrpE"/>
    <property type="match status" value="1"/>
</dbReference>
<sequence length="341" mass="34544">MTDRRGLLPLLLLACLTVTGCGPVAGSGGGTAATAPPAPVRAGGSAGDGVPPPQARSHRTGTAGTGTAGGSFPLPLPLPLLLALASGSVVAVAAGVHLRRRNRRPAPAPAPATWQGGPALPEPPGSAIPRAPATPRTPPIPPPLHPAPQAPPAVPPAPHAAPQAPATPHHASQPPPAVPPPHPVPQAPATPHHASQPPLQQAAPAASDPMADALAEVAGSGISQALTQQVERLFAEGRPGREALVEACIGCRDQIAERHPRLAGTLLDGLNRAGVREIVADGQRFDPRVHEAFGTEPTERPELHDVVAETVKRGYADGDRVIRVPQVAVYRHGAPGTGTEP</sequence>
<feature type="region of interest" description="Disordered" evidence="2">
    <location>
        <begin position="102"/>
        <end position="209"/>
    </location>
</feature>
<accession>D2AU40</accession>
<dbReference type="Gene3D" id="2.30.22.10">
    <property type="entry name" value="Head domain of nucleotide exchange factor GrpE"/>
    <property type="match status" value="1"/>
</dbReference>
<evidence type="ECO:0000256" key="3">
    <source>
        <dbReference type="SAM" id="Phobius"/>
    </source>
</evidence>
<evidence type="ECO:0000256" key="4">
    <source>
        <dbReference type="SAM" id="SignalP"/>
    </source>
</evidence>
<dbReference type="GO" id="GO:0042803">
    <property type="term" value="F:protein homodimerization activity"/>
    <property type="evidence" value="ECO:0007669"/>
    <property type="project" value="InterPro"/>
</dbReference>
<keyword evidence="1" id="KW-0143">Chaperone</keyword>